<feature type="domain" description="DUF5979" evidence="5">
    <location>
        <begin position="1600"/>
        <end position="1699"/>
    </location>
</feature>
<organism evidence="6 7">
    <name type="scientific">Nocardioides plantarum</name>
    <dbReference type="NCBI Taxonomy" id="29299"/>
    <lineage>
        <taxon>Bacteria</taxon>
        <taxon>Bacillati</taxon>
        <taxon>Actinomycetota</taxon>
        <taxon>Actinomycetes</taxon>
        <taxon>Propionibacteriales</taxon>
        <taxon>Nocardioidaceae</taxon>
        <taxon>Nocardioides</taxon>
    </lineage>
</organism>
<dbReference type="Gene3D" id="2.60.40.1140">
    <property type="entry name" value="Collagen-binding surface protein Cna, B-type domain"/>
    <property type="match status" value="2"/>
</dbReference>
<dbReference type="Pfam" id="PF19407">
    <property type="entry name" value="DUF5979"/>
    <property type="match status" value="6"/>
</dbReference>
<feature type="compositionally biased region" description="Low complexity" evidence="1">
    <location>
        <begin position="211"/>
        <end position="226"/>
    </location>
</feature>
<dbReference type="InterPro" id="IPR001434">
    <property type="entry name" value="OmcB-like_DUF11"/>
</dbReference>
<dbReference type="EMBL" id="JBHMDG010000008">
    <property type="protein sequence ID" value="MFB9312694.1"/>
    <property type="molecule type" value="Genomic_DNA"/>
</dbReference>
<evidence type="ECO:0000313" key="7">
    <source>
        <dbReference type="Proteomes" id="UP001589750"/>
    </source>
</evidence>
<sequence length="2088" mass="213729">MRGWRRMALCAMAMTVLTTAGTAYATDPGAGEPTDVVSATGSAAEGTDAPTDPGAPTGSATPTPHDQPSTHSQPSKQDEADDEGGAAAPRDVAQSVVGVTKENNLDDGPVQPGDEYLYIITVRCSGLTAGCVNQTATDVLPAGLDVTSLPQATGGRTVDYDPATRTLTIRFTEALQEPADAVGLNDGATRVIEVGVRLPAGTTMADGDRISNTATTDADNADPASSTNLVEVDVPRVVAPVATKSWTDGSAIAGSGEDTVAVLGVRNASTGPVIVKELSVTDATAATYEHFDLTGVELSRFPAGADTAQLLVCREPVGTCTDADYTAVDTRTAPGAFAVPNPAGVTGFRVVFRDASGDALPFDSTGGEVRAGLELRSTLRSDGTQIDPTTRLTITNCAAPRAVDDQGAVTAGTSVCDTFAILPDTVLVNSQKTFFPDTNGDWDQDAGEYAVVGEDSPVTASVRIQNASAFPIRTITITEPDPLAPASQSEFDSLDVTTARLRLPSGATTAELVVQYADGTSATFDRTSNSVVDVTKAGTRVTSLSVTYTGVDGSGSPSIAENATAYLDVHGTLNSQVDAADLPNGSSPGVGNCAAFVARADTSNSTGTMSGSACATLAVETRRSSGTGVKTRSQSSLPEGQPIDFNLTLTNNGNVPLVDPEIVDPPVDGSGAPRAAGNPFDLVSLVSAVVTKDSGTPATALEVYDPRVSTWVAYSGSDTALLAAATGVRVRVLGELDPTKRVFLRVTVIRRDGVADGQTLTNCFQASGDGWTGFADDVCSAGVRTGPADSGAVINKAIQPAELAEPVPGVPTQTAQVRLTIANTGNTSASRLVLTDEDLDPAAPAGVRDFWDSVDLAQVSGVTFPLGADRVQLDALTAGGWVAGTPDGSAPWGLPTGVAPADVLGLRATFTANAGGYALRPCEGAPTPASCTGQVTFDVHPRQTRRSDGQPLGRVTLTDSASGGFETRLQTTGTLQPVAPVEATLSFVRGAPQLAVDKTPNSAIAPGETAPFRLKVVNSGTADLPDLVVEDELPAGLTFEESFAGDGGQPYRLVDTQVPAGTAPVPTPTFSTTTGNGGRISGLRWEFGSWTMRPGTTLVLEIQVTLAPGVTEGQVSTNLMGATSSHPDLACASGSGTQTGGSLGAGTWCTDTAAVTTKAGAAFQARKWVAGNDSLGWWDNRSQELVPVGDDACPVRSEGGRSYTAFPCVALVNPGDRYDYLLRFVNAGTEPATRMRVIDRFPVSGDKGVVLSGTDRGTQWDNRPRLATAPQLVGSGALSTSYAATEPLCTDDLAMGDDCAPGDWSAPFGPGVVAAQMRVQWDQPLAPGEGVSVTFSMDTPLEVARVADPTIAWNSFGHAETTRRANGGTRVLPPTEPIQVGVATAYGTLRVTKEVTSNPGDLPVSGLDFEFAYRCTIDPIGNPRQTAASGTLTLRDGESADVTGIPAGAACEVWETDARGGVSDHPQSDPATVTIAPQLGTQTAVSAVTIGNAFPMVPLSITKAVTGAAAQYGADTTYPVEVACTFGGVAAPGFPQTVQLVGNDTRTVDAPTGATCTAAELDAGGATSTTVRPADGVVIVPGAPTALELTVTNTFEAGRLQIRKEITGAGASLPTGPFDFEVSCAFEGTTLPPVTVTVDRPAGATEMVEDVPMVLPIGAVCTVTETDDGGADTTPAPVTVTIVENASDNTVQATFTNEFSAGTVALSKVLAGAGRDADYATDATFTVLVTCAKDRATDVLYSEPIQVKGGERVELTDADGDAVLLPLGTRCWTEETRTGGATSHTSDADSFDTGVEVTAGTPGDLQELELAVVNTFDLTSIALLKKVDGDAADYAAGREYVVALTCVLPQDGAMTPLLTAQAYTVVAGTPVVVPDLPVGAQCWAEETDAGGATATVVSHPGPTQPLTATPTGDDRISVTNTFDAAELTVTKKVVNGPAGPYAFEVSCTTAQGQVDLDKADAAFRLRAGQTRTISVPVGAECRVKEVDVPDAASVGYADSTAADGGRRDGRVVVDPDASVVVTNTFPRDDEGVVDGAVGGRDGEADGGDGGLLPNTGGPALWLLPVGALLLLAGGLVLRSRRRRPVSGA</sequence>
<feature type="domain" description="DUF5979" evidence="5">
    <location>
        <begin position="1927"/>
        <end position="2025"/>
    </location>
</feature>
<feature type="domain" description="DUF5979" evidence="5">
    <location>
        <begin position="1389"/>
        <end position="1492"/>
    </location>
</feature>
<feature type="domain" description="DUF5979" evidence="5">
    <location>
        <begin position="1823"/>
        <end position="1923"/>
    </location>
</feature>
<keyword evidence="7" id="KW-1185">Reference proteome</keyword>
<feature type="chain" id="PRO_5045729798" evidence="3">
    <location>
        <begin position="26"/>
        <end position="2088"/>
    </location>
</feature>
<evidence type="ECO:0000256" key="3">
    <source>
        <dbReference type="SAM" id="SignalP"/>
    </source>
</evidence>
<reference evidence="6 7" key="1">
    <citation type="submission" date="2024-09" db="EMBL/GenBank/DDBJ databases">
        <authorList>
            <person name="Sun Q."/>
            <person name="Mori K."/>
        </authorList>
    </citation>
    <scope>NUCLEOTIDE SEQUENCE [LARGE SCALE GENOMIC DNA]</scope>
    <source>
        <strain evidence="6 7">JCM 9626</strain>
    </source>
</reference>
<feature type="compositionally biased region" description="Polar residues" evidence="1">
    <location>
        <begin position="66"/>
        <end position="75"/>
    </location>
</feature>
<feature type="domain" description="DUF11" evidence="4">
    <location>
        <begin position="104"/>
        <end position="232"/>
    </location>
</feature>
<feature type="signal peptide" evidence="3">
    <location>
        <begin position="1"/>
        <end position="25"/>
    </location>
</feature>
<dbReference type="NCBIfam" id="TIGR01451">
    <property type="entry name" value="B_ant_repeat"/>
    <property type="match status" value="1"/>
</dbReference>
<evidence type="ECO:0000259" key="5">
    <source>
        <dbReference type="Pfam" id="PF19407"/>
    </source>
</evidence>
<evidence type="ECO:0000259" key="4">
    <source>
        <dbReference type="Pfam" id="PF01345"/>
    </source>
</evidence>
<feature type="domain" description="DUF5979" evidence="5">
    <location>
        <begin position="1705"/>
        <end position="1817"/>
    </location>
</feature>
<feature type="transmembrane region" description="Helical" evidence="2">
    <location>
        <begin position="2059"/>
        <end position="2077"/>
    </location>
</feature>
<feature type="domain" description="DUF5979" evidence="5">
    <location>
        <begin position="1499"/>
        <end position="1596"/>
    </location>
</feature>
<evidence type="ECO:0000256" key="1">
    <source>
        <dbReference type="SAM" id="MobiDB-lite"/>
    </source>
</evidence>
<dbReference type="NCBIfam" id="TIGR01167">
    <property type="entry name" value="LPXTG_anchor"/>
    <property type="match status" value="1"/>
</dbReference>
<comment type="caution">
    <text evidence="6">The sequence shown here is derived from an EMBL/GenBank/DDBJ whole genome shotgun (WGS) entry which is preliminary data.</text>
</comment>
<keyword evidence="2" id="KW-0472">Membrane</keyword>
<evidence type="ECO:0000256" key="2">
    <source>
        <dbReference type="SAM" id="Phobius"/>
    </source>
</evidence>
<feature type="domain" description="DUF11" evidence="4">
    <location>
        <begin position="994"/>
        <end position="1128"/>
    </location>
</feature>
<gene>
    <name evidence="6" type="ORF">ACFFRI_06520</name>
</gene>
<dbReference type="Gene3D" id="2.60.40.740">
    <property type="match status" value="1"/>
</dbReference>
<dbReference type="InterPro" id="IPR047589">
    <property type="entry name" value="DUF11_rpt"/>
</dbReference>
<protein>
    <submittedName>
        <fullName evidence="6">DUF5979 domain-containing protein</fullName>
    </submittedName>
</protein>
<keyword evidence="2" id="KW-0812">Transmembrane</keyword>
<evidence type="ECO:0000313" key="6">
    <source>
        <dbReference type="EMBL" id="MFB9312694.1"/>
    </source>
</evidence>
<feature type="region of interest" description="Disordered" evidence="1">
    <location>
        <begin position="28"/>
        <end position="111"/>
    </location>
</feature>
<keyword evidence="2" id="KW-1133">Transmembrane helix</keyword>
<name>A0ABV5K7G0_9ACTN</name>
<proteinExistence type="predicted"/>
<accession>A0ABV5K7G0</accession>
<keyword evidence="3" id="KW-0732">Signal</keyword>
<dbReference type="InterPro" id="IPR046022">
    <property type="entry name" value="DUF5979"/>
</dbReference>
<dbReference type="Pfam" id="PF01345">
    <property type="entry name" value="DUF11"/>
    <property type="match status" value="2"/>
</dbReference>
<dbReference type="Proteomes" id="UP001589750">
    <property type="component" value="Unassembled WGS sequence"/>
</dbReference>
<dbReference type="RefSeq" id="WP_140008136.1">
    <property type="nucleotide sequence ID" value="NZ_JBHMDG010000008.1"/>
</dbReference>
<feature type="region of interest" description="Disordered" evidence="1">
    <location>
        <begin position="207"/>
        <end position="226"/>
    </location>
</feature>
<feature type="compositionally biased region" description="Low complexity" evidence="1">
    <location>
        <begin position="49"/>
        <end position="64"/>
    </location>
</feature>